<sequence>MKHTYTKLVRQHILIVILLLYSSIVECTRSPHRPEQASLPYIVTYYNNTPQDRHILRDSHLQEYTFFRVYNHEYLKEHCLPENFIEAINVTQSVDCQQLRSDIDELVKEVMACRKEYTHFTILQNRDFNRKKKWGLLVVKSKKYPIVVKLFIEDPIGLVNPYRKGAVPTFFFFMGGGINRHLAGFTRIRNRDIVQEKINSNPRWQSKIKLPRKWFLTPSQSRWITIEGGNMNKDEILKTQIPSIYCIIADAIEPERMFSLSNPYDREIAMDICNDLGHIIDGNISNFMIEKKTGITYIIDTEHFPSNVGFKTAPIFSNYVEWYLQMINNAASSMFFRTKDERLNPSVTSDEISLNYNDFNQFFEQ</sequence>
<accession>A0A0D2I1F4</accession>
<proteinExistence type="predicted"/>
<evidence type="ECO:0000313" key="2">
    <source>
        <dbReference type="Proteomes" id="UP000032214"/>
    </source>
</evidence>
<name>A0A0D2I1F4_9BACT</name>
<comment type="caution">
    <text evidence="1">The sequence shown here is derived from an EMBL/GenBank/DDBJ whole genome shotgun (WGS) entry which is preliminary data.</text>
</comment>
<keyword evidence="2" id="KW-1185">Reference proteome</keyword>
<reference evidence="1 2" key="1">
    <citation type="journal article" date="2013" name="Proc. Natl. Acad. Sci. U.S.A.">
        <title>Candidate phylum TM6 genome recovered from a hospital sink biofilm provides genomic insights into this uncultivated phylum.</title>
        <authorList>
            <person name="McLean J.S."/>
            <person name="Lombardo M.J."/>
            <person name="Badger J.H."/>
            <person name="Edlund A."/>
            <person name="Novotny M."/>
            <person name="Yee-Greenbaum J."/>
            <person name="Vyahhi N."/>
            <person name="Hall A.P."/>
            <person name="Yang Y."/>
            <person name="Dupont C.L."/>
            <person name="Ziegler M.G."/>
            <person name="Chitsaz H."/>
            <person name="Allen A.E."/>
            <person name="Yooseph S."/>
            <person name="Tesler G."/>
            <person name="Pevzner P.A."/>
            <person name="Friedman R.M."/>
            <person name="Nealson K.H."/>
            <person name="Venter J.C."/>
            <person name="Lasken R.S."/>
        </authorList>
    </citation>
    <scope>NUCLEOTIDE SEQUENCE [LARGE SCALE GENOMIC DNA]</scope>
    <source>
        <strain evidence="1 2">TM6SC1</strain>
    </source>
</reference>
<dbReference type="EMBL" id="ARQD01000003">
    <property type="protein sequence ID" value="KIX85055.1"/>
    <property type="molecule type" value="Genomic_DNA"/>
</dbReference>
<organism evidence="1 2">
    <name type="scientific">candidate division TM6 bacterium JCVI TM6SC1</name>
    <dbReference type="NCBI Taxonomy" id="1306947"/>
    <lineage>
        <taxon>Bacteria</taxon>
        <taxon>Candidatus Babelota</taxon>
        <taxon>Vermiphilus</taxon>
    </lineage>
</organism>
<dbReference type="AlphaFoldDB" id="A0A0D2I1F4"/>
<gene>
    <name evidence="1" type="ORF">J120_03880</name>
</gene>
<dbReference type="Proteomes" id="UP000032214">
    <property type="component" value="Unassembled WGS sequence"/>
</dbReference>
<evidence type="ECO:0000313" key="1">
    <source>
        <dbReference type="EMBL" id="KIX85055.1"/>
    </source>
</evidence>
<dbReference type="eggNOG" id="ENOG5033V3Z">
    <property type="taxonomic scope" value="Bacteria"/>
</dbReference>
<protein>
    <submittedName>
        <fullName evidence="1">Uncharacterized protein</fullName>
    </submittedName>
</protein>